<evidence type="ECO:0000313" key="1">
    <source>
        <dbReference type="EMBL" id="KFI65895.1"/>
    </source>
</evidence>
<organism evidence="1 2">
    <name type="scientific">Bifidobacterium cuniculi</name>
    <dbReference type="NCBI Taxonomy" id="1688"/>
    <lineage>
        <taxon>Bacteria</taxon>
        <taxon>Bacillati</taxon>
        <taxon>Actinomycetota</taxon>
        <taxon>Actinomycetes</taxon>
        <taxon>Bifidobacteriales</taxon>
        <taxon>Bifidobacteriaceae</taxon>
        <taxon>Bifidobacterium</taxon>
    </lineage>
</organism>
<evidence type="ECO:0000313" key="2">
    <source>
        <dbReference type="Proteomes" id="UP000029067"/>
    </source>
</evidence>
<comment type="caution">
    <text evidence="1">The sequence shown here is derived from an EMBL/GenBank/DDBJ whole genome shotgun (WGS) entry which is preliminary data.</text>
</comment>
<dbReference type="Proteomes" id="UP000029067">
    <property type="component" value="Unassembled WGS sequence"/>
</dbReference>
<dbReference type="OrthoDB" id="5073834at2"/>
<evidence type="ECO:0008006" key="3">
    <source>
        <dbReference type="Google" id="ProtNLM"/>
    </source>
</evidence>
<dbReference type="AlphaFoldDB" id="A0A087B4E5"/>
<dbReference type="RefSeq" id="WP_033516301.1">
    <property type="nucleotide sequence ID" value="NZ_JGYV01000001.1"/>
</dbReference>
<proteinExistence type="predicted"/>
<reference evidence="1 2" key="1">
    <citation type="submission" date="2014-03" db="EMBL/GenBank/DDBJ databases">
        <title>Genomics of Bifidobacteria.</title>
        <authorList>
            <person name="Ventura M."/>
            <person name="Milani C."/>
            <person name="Lugli G.A."/>
        </authorList>
    </citation>
    <scope>NUCLEOTIDE SEQUENCE [LARGE SCALE GENOMIC DNA]</scope>
    <source>
        <strain evidence="1 2">LMG 10738</strain>
    </source>
</reference>
<dbReference type="EMBL" id="JGYV01000001">
    <property type="protein sequence ID" value="KFI65895.1"/>
    <property type="molecule type" value="Genomic_DNA"/>
</dbReference>
<dbReference type="STRING" id="1688.BCUN_0393"/>
<dbReference type="Pfam" id="PF04883">
    <property type="entry name" value="HK97-gp10_like"/>
    <property type="match status" value="1"/>
</dbReference>
<gene>
    <name evidence="1" type="ORF">BCUN_0393</name>
</gene>
<sequence>MGRQAKVTIEFDEGFFDEVLNSAQVRALVDLAAERVVAQAKATAPVRTGAYRDSIHVQHTQAAHRQVAEVVADVPYGIFVESRTGNLARAAKAAKI</sequence>
<keyword evidence="2" id="KW-1185">Reference proteome</keyword>
<dbReference type="InterPro" id="IPR010064">
    <property type="entry name" value="HK97-gp10_tail"/>
</dbReference>
<accession>A0A087B4E5</accession>
<protein>
    <recommendedName>
        <fullName evidence="3">HK97 gp10 family phage protein</fullName>
    </recommendedName>
</protein>
<name>A0A087B4E5_9BIFI</name>
<dbReference type="eggNOG" id="ENOG502ZNQ0">
    <property type="taxonomic scope" value="Bacteria"/>
</dbReference>